<evidence type="ECO:0000313" key="5">
    <source>
        <dbReference type="EMBL" id="RAL14730.1"/>
    </source>
</evidence>
<proteinExistence type="inferred from homology"/>
<dbReference type="STRING" id="1450537.A0A395I3R7"/>
<evidence type="ECO:0000256" key="3">
    <source>
        <dbReference type="ARBA" id="ARBA00022691"/>
    </source>
</evidence>
<dbReference type="VEuPathDB" id="FungiDB:BO97DRAFT_422622"/>
<comment type="similarity">
    <text evidence="4">Belongs to the class I-like SAM-binding methyltransferase superfamily.</text>
</comment>
<evidence type="ECO:0000313" key="6">
    <source>
        <dbReference type="Proteomes" id="UP000248961"/>
    </source>
</evidence>
<dbReference type="InterPro" id="IPR029063">
    <property type="entry name" value="SAM-dependent_MTases_sf"/>
</dbReference>
<evidence type="ECO:0000256" key="1">
    <source>
        <dbReference type="ARBA" id="ARBA00005179"/>
    </source>
</evidence>
<dbReference type="EMBL" id="KZ824274">
    <property type="protein sequence ID" value="RAL14730.1"/>
    <property type="molecule type" value="Genomic_DNA"/>
</dbReference>
<protein>
    <recommendedName>
        <fullName evidence="7">Methyltransferase type 11 domain-containing protein</fullName>
    </recommendedName>
</protein>
<dbReference type="GO" id="GO:0016740">
    <property type="term" value="F:transferase activity"/>
    <property type="evidence" value="ECO:0007669"/>
    <property type="project" value="UniProtKB-KW"/>
</dbReference>
<comment type="pathway">
    <text evidence="1">Secondary metabolite biosynthesis.</text>
</comment>
<dbReference type="RefSeq" id="XP_025553884.1">
    <property type="nucleotide sequence ID" value="XM_025696807.1"/>
</dbReference>
<dbReference type="AlphaFoldDB" id="A0A395I3R7"/>
<dbReference type="InterPro" id="IPR051654">
    <property type="entry name" value="Meroterpenoid_MTases"/>
</dbReference>
<dbReference type="OrthoDB" id="2094832at2759"/>
<accession>A0A395I3R7</accession>
<evidence type="ECO:0008006" key="7">
    <source>
        <dbReference type="Google" id="ProtNLM"/>
    </source>
</evidence>
<dbReference type="PANTHER" id="PTHR35897:SF1">
    <property type="entry name" value="METHYLTRANSFERASE AUSD"/>
    <property type="match status" value="1"/>
</dbReference>
<evidence type="ECO:0000256" key="4">
    <source>
        <dbReference type="ARBA" id="ARBA00038314"/>
    </source>
</evidence>
<keyword evidence="3" id="KW-0949">S-adenosyl-L-methionine</keyword>
<dbReference type="GeneID" id="37201096"/>
<dbReference type="Proteomes" id="UP000248961">
    <property type="component" value="Unassembled WGS sequence"/>
</dbReference>
<reference evidence="5 6" key="1">
    <citation type="submission" date="2018-02" db="EMBL/GenBank/DDBJ databases">
        <title>The genomes of Aspergillus section Nigri reveals drivers in fungal speciation.</title>
        <authorList>
            <consortium name="DOE Joint Genome Institute"/>
            <person name="Vesth T.C."/>
            <person name="Nybo J."/>
            <person name="Theobald S."/>
            <person name="Brandl J."/>
            <person name="Frisvad J.C."/>
            <person name="Nielsen K.F."/>
            <person name="Lyhne E.K."/>
            <person name="Kogle M.E."/>
            <person name="Kuo A."/>
            <person name="Riley R."/>
            <person name="Clum A."/>
            <person name="Nolan M."/>
            <person name="Lipzen A."/>
            <person name="Salamov A."/>
            <person name="Henrissat B."/>
            <person name="Wiebenga A."/>
            <person name="De vries R.P."/>
            <person name="Grigoriev I.V."/>
            <person name="Mortensen U.H."/>
            <person name="Andersen M.R."/>
            <person name="Baker S.E."/>
        </authorList>
    </citation>
    <scope>NUCLEOTIDE SEQUENCE [LARGE SCALE GENOMIC DNA]</scope>
    <source>
        <strain evidence="5 6">CBS 101889</strain>
    </source>
</reference>
<keyword evidence="2" id="KW-0808">Transferase</keyword>
<sequence>MSERDSSHIPLPSSAPIHVSVPSGFSKSPFAILPRILRSSPARRTPRTSAWIWDAPWAQTSDSLSTKEPPNLYYGSDLYSEFIELGYDLLADCDTLACQLITSDIFNDRSELFQYLGEKVDMINAASFFHLFDWDTQVKLAKQVIKLLKPKPGSIRVGI</sequence>
<dbReference type="PANTHER" id="PTHR35897">
    <property type="entry name" value="METHYLTRANSFERASE AUSD"/>
    <property type="match status" value="1"/>
</dbReference>
<evidence type="ECO:0000256" key="2">
    <source>
        <dbReference type="ARBA" id="ARBA00022679"/>
    </source>
</evidence>
<name>A0A395I3R7_ASPHC</name>
<gene>
    <name evidence="5" type="ORF">BO97DRAFT_422622</name>
</gene>
<keyword evidence="6" id="KW-1185">Reference proteome</keyword>
<organism evidence="5 6">
    <name type="scientific">Aspergillus homomorphus (strain CBS 101889)</name>
    <dbReference type="NCBI Taxonomy" id="1450537"/>
    <lineage>
        <taxon>Eukaryota</taxon>
        <taxon>Fungi</taxon>
        <taxon>Dikarya</taxon>
        <taxon>Ascomycota</taxon>
        <taxon>Pezizomycotina</taxon>
        <taxon>Eurotiomycetes</taxon>
        <taxon>Eurotiomycetidae</taxon>
        <taxon>Eurotiales</taxon>
        <taxon>Aspergillaceae</taxon>
        <taxon>Aspergillus</taxon>
        <taxon>Aspergillus subgen. Circumdati</taxon>
    </lineage>
</organism>
<dbReference type="SUPFAM" id="SSF53335">
    <property type="entry name" value="S-adenosyl-L-methionine-dependent methyltransferases"/>
    <property type="match status" value="1"/>
</dbReference>